<dbReference type="GO" id="GO:0015095">
    <property type="term" value="F:magnesium ion transmembrane transporter activity"/>
    <property type="evidence" value="ECO:0007669"/>
    <property type="project" value="UniProtKB-UniRule"/>
</dbReference>
<dbReference type="NCBIfam" id="TIGR00383">
    <property type="entry name" value="corA"/>
    <property type="match status" value="1"/>
</dbReference>
<evidence type="ECO:0000256" key="8">
    <source>
        <dbReference type="ARBA" id="ARBA00023065"/>
    </source>
</evidence>
<sequence>MLVNCAVYQNGIKLRDLPVEDISDYVIRPDCFVWVALQDASHEELAKMQEEFSLHPLAVEDAHHGHQRPKVEEYGDSLFVVMHLLELVEGELKTGEVDVFAGRNYVLSVRNHCSHGFLDVRERCERESHLLQHGSGFVLYALMDAVVDRYFPLLDDLDEELEAIEEIIFAKGKVRSNTERLYELKRKITILKHAVTPLMEASSKLSGGRVPPVCVNHEAYFRDVYDHLVRINASLDGIRDTAGTAIQVNLSMATIEENEVNKRLAAWAGIFAVATAFAGIWGMNFKSMPELDWAYGYPAALAVIAVTCGVLYHRFRRAGWL</sequence>
<comment type="catalytic activity">
    <reaction evidence="10">
        <text>Mg(2+)(in) = Mg(2+)(out)</text>
        <dbReference type="Rhea" id="RHEA:29827"/>
        <dbReference type="ChEBI" id="CHEBI:18420"/>
    </reaction>
</comment>
<keyword evidence="6 12" id="KW-0460">Magnesium</keyword>
<organism evidence="13 14">
    <name type="scientific">Georgfuchsia toluolica</name>
    <dbReference type="NCBI Taxonomy" id="424218"/>
    <lineage>
        <taxon>Bacteria</taxon>
        <taxon>Pseudomonadati</taxon>
        <taxon>Pseudomonadota</taxon>
        <taxon>Betaproteobacteria</taxon>
        <taxon>Nitrosomonadales</taxon>
        <taxon>Sterolibacteriaceae</taxon>
        <taxon>Georgfuchsia</taxon>
    </lineage>
</organism>
<dbReference type="AlphaFoldDB" id="A0A916N8I2"/>
<dbReference type="SUPFAM" id="SSF143865">
    <property type="entry name" value="CorA soluble domain-like"/>
    <property type="match status" value="1"/>
</dbReference>
<dbReference type="Gene3D" id="3.30.460.20">
    <property type="entry name" value="CorA soluble domain-like"/>
    <property type="match status" value="1"/>
</dbReference>
<dbReference type="GO" id="GO:0005886">
    <property type="term" value="C:plasma membrane"/>
    <property type="evidence" value="ECO:0007669"/>
    <property type="project" value="UniProtKB-SubCell"/>
</dbReference>
<dbReference type="PANTHER" id="PTHR46494">
    <property type="entry name" value="CORA FAMILY METAL ION TRANSPORTER (EUROFUNG)"/>
    <property type="match status" value="1"/>
</dbReference>
<evidence type="ECO:0000256" key="10">
    <source>
        <dbReference type="ARBA" id="ARBA00034269"/>
    </source>
</evidence>
<evidence type="ECO:0000256" key="9">
    <source>
        <dbReference type="ARBA" id="ARBA00023136"/>
    </source>
</evidence>
<comment type="caution">
    <text evidence="13">The sequence shown here is derived from an EMBL/GenBank/DDBJ whole genome shotgun (WGS) entry which is preliminary data.</text>
</comment>
<dbReference type="FunFam" id="1.20.58.340:FF:000004">
    <property type="entry name" value="Magnesium transport protein CorA"/>
    <property type="match status" value="1"/>
</dbReference>
<dbReference type="GO" id="GO:0050897">
    <property type="term" value="F:cobalt ion binding"/>
    <property type="evidence" value="ECO:0007669"/>
    <property type="project" value="TreeGrafter"/>
</dbReference>
<evidence type="ECO:0000256" key="11">
    <source>
        <dbReference type="ARBA" id="ARBA00045497"/>
    </source>
</evidence>
<dbReference type="InterPro" id="IPR045863">
    <property type="entry name" value="CorA_TM1_TM2"/>
</dbReference>
<evidence type="ECO:0000256" key="1">
    <source>
        <dbReference type="ARBA" id="ARBA00004651"/>
    </source>
</evidence>
<evidence type="ECO:0000256" key="7">
    <source>
        <dbReference type="ARBA" id="ARBA00022989"/>
    </source>
</evidence>
<dbReference type="InterPro" id="IPR045861">
    <property type="entry name" value="CorA_cytoplasmic_dom"/>
</dbReference>
<evidence type="ECO:0000256" key="3">
    <source>
        <dbReference type="ARBA" id="ARBA00022448"/>
    </source>
</evidence>
<comment type="subcellular location">
    <subcellularLocation>
        <location evidence="1">Cell membrane</location>
        <topology evidence="1">Multi-pass membrane protein</topology>
    </subcellularLocation>
    <subcellularLocation>
        <location evidence="12">Membrane</location>
        <topology evidence="12">Multi-pass membrane protein</topology>
    </subcellularLocation>
</comment>
<accession>A0A916N8I2</accession>
<keyword evidence="8 12" id="KW-0406">Ion transport</keyword>
<evidence type="ECO:0000256" key="6">
    <source>
        <dbReference type="ARBA" id="ARBA00022842"/>
    </source>
</evidence>
<proteinExistence type="inferred from homology"/>
<evidence type="ECO:0000313" key="13">
    <source>
        <dbReference type="EMBL" id="CAG4882621.1"/>
    </source>
</evidence>
<dbReference type="InterPro" id="IPR004488">
    <property type="entry name" value="Mg/Co-transport_prot_CorA"/>
</dbReference>
<dbReference type="Proteomes" id="UP000742786">
    <property type="component" value="Unassembled WGS sequence"/>
</dbReference>
<dbReference type="RefSeq" id="WP_220634677.1">
    <property type="nucleotide sequence ID" value="NZ_CAJQUM010000001.1"/>
</dbReference>
<reference evidence="13" key="1">
    <citation type="submission" date="2021-04" db="EMBL/GenBank/DDBJ databases">
        <authorList>
            <person name="Hornung B."/>
        </authorList>
    </citation>
    <scope>NUCLEOTIDE SEQUENCE</scope>
    <source>
        <strain evidence="13">G5G6</strain>
    </source>
</reference>
<gene>
    <name evidence="12 13" type="primary">corA</name>
    <name evidence="13" type="ORF">GTOL_10503</name>
</gene>
<dbReference type="InterPro" id="IPR002523">
    <property type="entry name" value="MgTranspt_CorA/ZnTranspt_ZntB"/>
</dbReference>
<evidence type="ECO:0000256" key="2">
    <source>
        <dbReference type="ARBA" id="ARBA00009765"/>
    </source>
</evidence>
<keyword evidence="3 12" id="KW-0813">Transport</keyword>
<keyword evidence="9 12" id="KW-0472">Membrane</keyword>
<evidence type="ECO:0000256" key="5">
    <source>
        <dbReference type="ARBA" id="ARBA00022692"/>
    </source>
</evidence>
<comment type="function">
    <text evidence="11">Mediates influx of magnesium ions. Alternates between open and closed states. Activated by low cytoplasmic Mg(2+) levels. Inactive when cytoplasmic Mg(2+) levels are high.</text>
</comment>
<dbReference type="GO" id="GO:0000287">
    <property type="term" value="F:magnesium ion binding"/>
    <property type="evidence" value="ECO:0007669"/>
    <property type="project" value="TreeGrafter"/>
</dbReference>
<evidence type="ECO:0000313" key="14">
    <source>
        <dbReference type="Proteomes" id="UP000742786"/>
    </source>
</evidence>
<name>A0A916N8I2_9PROT</name>
<comment type="similarity">
    <text evidence="2 12">Belongs to the CorA metal ion transporter (MIT) (TC 1.A.35) family.</text>
</comment>
<evidence type="ECO:0000256" key="4">
    <source>
        <dbReference type="ARBA" id="ARBA00022475"/>
    </source>
</evidence>
<protein>
    <recommendedName>
        <fullName evidence="12">Magnesium transport protein CorA</fullName>
    </recommendedName>
</protein>
<dbReference type="EMBL" id="CAJQUM010000001">
    <property type="protein sequence ID" value="CAG4882621.1"/>
    <property type="molecule type" value="Genomic_DNA"/>
</dbReference>
<keyword evidence="4 12" id="KW-1003">Cell membrane</keyword>
<keyword evidence="7 12" id="KW-1133">Transmembrane helix</keyword>
<dbReference type="SUPFAM" id="SSF144083">
    <property type="entry name" value="Magnesium transport protein CorA, transmembrane region"/>
    <property type="match status" value="1"/>
</dbReference>
<dbReference type="CDD" id="cd12830">
    <property type="entry name" value="MtCorA-like"/>
    <property type="match status" value="1"/>
</dbReference>
<dbReference type="GO" id="GO:0015087">
    <property type="term" value="F:cobalt ion transmembrane transporter activity"/>
    <property type="evidence" value="ECO:0007669"/>
    <property type="project" value="UniProtKB-UniRule"/>
</dbReference>
<keyword evidence="14" id="KW-1185">Reference proteome</keyword>
<feature type="transmembrane region" description="Helical" evidence="12">
    <location>
        <begin position="295"/>
        <end position="315"/>
    </location>
</feature>
<keyword evidence="5 12" id="KW-0812">Transmembrane</keyword>
<evidence type="ECO:0000256" key="12">
    <source>
        <dbReference type="RuleBase" id="RU362010"/>
    </source>
</evidence>
<dbReference type="Pfam" id="PF01544">
    <property type="entry name" value="CorA"/>
    <property type="match status" value="1"/>
</dbReference>
<dbReference type="PANTHER" id="PTHR46494:SF1">
    <property type="entry name" value="CORA FAMILY METAL ION TRANSPORTER (EUROFUNG)"/>
    <property type="match status" value="1"/>
</dbReference>
<dbReference type="Gene3D" id="1.20.58.340">
    <property type="entry name" value="Magnesium transport protein CorA, transmembrane region"/>
    <property type="match status" value="2"/>
</dbReference>
<feature type="transmembrane region" description="Helical" evidence="12">
    <location>
        <begin position="264"/>
        <end position="283"/>
    </location>
</feature>